<dbReference type="Proteomes" id="UP000264492">
    <property type="component" value="Unassembled WGS sequence"/>
</dbReference>
<dbReference type="EMBL" id="QTSU01000001">
    <property type="protein sequence ID" value="RDZ27725.1"/>
    <property type="molecule type" value="Genomic_DNA"/>
</dbReference>
<dbReference type="InterPro" id="IPR039422">
    <property type="entry name" value="MarR/SlyA-like"/>
</dbReference>
<keyword evidence="3" id="KW-1185">Reference proteome</keyword>
<proteinExistence type="predicted"/>
<organism evidence="2 3">
    <name type="scientific">Lysobacter silvisoli</name>
    <dbReference type="NCBI Taxonomy" id="2293254"/>
    <lineage>
        <taxon>Bacteria</taxon>
        <taxon>Pseudomonadati</taxon>
        <taxon>Pseudomonadota</taxon>
        <taxon>Gammaproteobacteria</taxon>
        <taxon>Lysobacterales</taxon>
        <taxon>Lysobacteraceae</taxon>
        <taxon>Lysobacter</taxon>
    </lineage>
</organism>
<dbReference type="AlphaFoldDB" id="A0A371K1E5"/>
<dbReference type="SUPFAM" id="SSF46785">
    <property type="entry name" value="Winged helix' DNA-binding domain"/>
    <property type="match status" value="1"/>
</dbReference>
<gene>
    <name evidence="2" type="ORF">DX914_00665</name>
</gene>
<evidence type="ECO:0000313" key="3">
    <source>
        <dbReference type="Proteomes" id="UP000264492"/>
    </source>
</evidence>
<reference evidence="2 3" key="1">
    <citation type="submission" date="2018-08" db="EMBL/GenBank/DDBJ databases">
        <title>Lysobacter sp. zong2l5, whole genome shotgun sequence.</title>
        <authorList>
            <person name="Zhang X."/>
            <person name="Feng G."/>
            <person name="Zhu H."/>
        </authorList>
    </citation>
    <scope>NUCLEOTIDE SEQUENCE [LARGE SCALE GENOMIC DNA]</scope>
    <source>
        <strain evidence="3">zong2l5</strain>
    </source>
</reference>
<comment type="caution">
    <text evidence="2">The sequence shown here is derived from an EMBL/GenBank/DDBJ whole genome shotgun (WGS) entry which is preliminary data.</text>
</comment>
<dbReference type="InterPro" id="IPR036388">
    <property type="entry name" value="WH-like_DNA-bd_sf"/>
</dbReference>
<dbReference type="InterPro" id="IPR036390">
    <property type="entry name" value="WH_DNA-bd_sf"/>
</dbReference>
<dbReference type="SMART" id="SM00347">
    <property type="entry name" value="HTH_MARR"/>
    <property type="match status" value="1"/>
</dbReference>
<dbReference type="PANTHER" id="PTHR33164:SF105">
    <property type="entry name" value="TRANSCRIPTIONAL REPRESSOR PROTEIN-RELATED"/>
    <property type="match status" value="1"/>
</dbReference>
<feature type="domain" description="HTH marR-type" evidence="1">
    <location>
        <begin position="44"/>
        <end position="142"/>
    </location>
</feature>
<sequence length="161" mass="17540">MAPRPPPKSRAAAVAPPPAGAALPRCTCFRVRKLTRLMSQRYDQALAPAGLNLNQYSILRRADAVPRSIGELALVLGMDRTTLSRDLKPLIAAGWVDTAPGEDARQRRVRVTAAGRRTIARAEPLWLGAQDDIERRLGTAGLQALHEQLDLAIGHLKERDA</sequence>
<dbReference type="InterPro" id="IPR000835">
    <property type="entry name" value="HTH_MarR-typ"/>
</dbReference>
<name>A0A371K1E5_9GAMM</name>
<evidence type="ECO:0000313" key="2">
    <source>
        <dbReference type="EMBL" id="RDZ27725.1"/>
    </source>
</evidence>
<dbReference type="PANTHER" id="PTHR33164">
    <property type="entry name" value="TRANSCRIPTIONAL REGULATOR, MARR FAMILY"/>
    <property type="match status" value="1"/>
</dbReference>
<evidence type="ECO:0000259" key="1">
    <source>
        <dbReference type="SMART" id="SM00347"/>
    </source>
</evidence>
<protein>
    <submittedName>
        <fullName evidence="2">MarR family transcriptional regulator</fullName>
    </submittedName>
</protein>
<dbReference type="GO" id="GO:0006950">
    <property type="term" value="P:response to stress"/>
    <property type="evidence" value="ECO:0007669"/>
    <property type="project" value="TreeGrafter"/>
</dbReference>
<dbReference type="GO" id="GO:0003700">
    <property type="term" value="F:DNA-binding transcription factor activity"/>
    <property type="evidence" value="ECO:0007669"/>
    <property type="project" value="InterPro"/>
</dbReference>
<accession>A0A371K1E5</accession>
<dbReference type="OrthoDB" id="120080at2"/>
<dbReference type="Gene3D" id="1.10.10.10">
    <property type="entry name" value="Winged helix-like DNA-binding domain superfamily/Winged helix DNA-binding domain"/>
    <property type="match status" value="1"/>
</dbReference>
<dbReference type="Pfam" id="PF12802">
    <property type="entry name" value="MarR_2"/>
    <property type="match status" value="1"/>
</dbReference>